<feature type="region of interest" description="N-terminal hotdog fold" evidence="5">
    <location>
        <begin position="1262"/>
        <end position="1380"/>
    </location>
</feature>
<dbReference type="SUPFAM" id="SSF53901">
    <property type="entry name" value="Thiolase-like"/>
    <property type="match status" value="1"/>
</dbReference>
<feature type="active site" description="Proton donor; for dehydratase activity" evidence="5">
    <location>
        <position position="1455"/>
    </location>
</feature>
<dbReference type="InterPro" id="IPR042099">
    <property type="entry name" value="ANL_N_sf"/>
</dbReference>
<dbReference type="PROSITE" id="PS00606">
    <property type="entry name" value="KS3_1"/>
    <property type="match status" value="1"/>
</dbReference>
<dbReference type="Gene3D" id="3.40.50.12780">
    <property type="entry name" value="N-terminal domain of ligase-like"/>
    <property type="match status" value="1"/>
</dbReference>
<dbReference type="Pfam" id="PF02801">
    <property type="entry name" value="Ketoacyl-synt_C"/>
    <property type="match status" value="1"/>
</dbReference>
<evidence type="ECO:0000256" key="1">
    <source>
        <dbReference type="ARBA" id="ARBA00001957"/>
    </source>
</evidence>
<dbReference type="SUPFAM" id="SSF52777">
    <property type="entry name" value="CoA-dependent acyltransferases"/>
    <property type="match status" value="2"/>
</dbReference>
<feature type="domain" description="PKS/mFAS DH" evidence="10">
    <location>
        <begin position="1262"/>
        <end position="1537"/>
    </location>
</feature>
<dbReference type="InterPro" id="IPR036291">
    <property type="entry name" value="NAD(P)-bd_dom_sf"/>
</dbReference>
<dbReference type="Pfam" id="PF13193">
    <property type="entry name" value="AMP-binding_C"/>
    <property type="match status" value="1"/>
</dbReference>
<keyword evidence="6" id="KW-0175">Coiled coil</keyword>
<dbReference type="InterPro" id="IPR050091">
    <property type="entry name" value="PKS_NRPS_Biosynth_Enz"/>
</dbReference>
<dbReference type="Gene3D" id="3.10.129.110">
    <property type="entry name" value="Polyketide synthase dehydratase"/>
    <property type="match status" value="1"/>
</dbReference>
<accession>A0A132TGR5</accession>
<feature type="active site" description="Proton acceptor; for dehydratase activity" evidence="5">
    <location>
        <position position="1292"/>
    </location>
</feature>
<dbReference type="EMBL" id="LIRB01000148">
    <property type="protein sequence ID" value="KWX70216.1"/>
    <property type="molecule type" value="Genomic_DNA"/>
</dbReference>
<dbReference type="PROSITE" id="PS00455">
    <property type="entry name" value="AMP_BINDING"/>
    <property type="match status" value="1"/>
</dbReference>
<keyword evidence="4" id="KW-0808">Transferase</keyword>
<dbReference type="SMART" id="SM00825">
    <property type="entry name" value="PKS_KS"/>
    <property type="match status" value="1"/>
</dbReference>
<evidence type="ECO:0000256" key="6">
    <source>
        <dbReference type="SAM" id="Coils"/>
    </source>
</evidence>
<evidence type="ECO:0000256" key="4">
    <source>
        <dbReference type="ARBA" id="ARBA00022679"/>
    </source>
</evidence>
<dbReference type="PANTHER" id="PTHR43775">
    <property type="entry name" value="FATTY ACID SYNTHASE"/>
    <property type="match status" value="1"/>
</dbReference>
<organism evidence="11 12">
    <name type="scientific">Paenibacillus riograndensis</name>
    <dbReference type="NCBI Taxonomy" id="483937"/>
    <lineage>
        <taxon>Bacteria</taxon>
        <taxon>Bacillati</taxon>
        <taxon>Bacillota</taxon>
        <taxon>Bacilli</taxon>
        <taxon>Bacillales</taxon>
        <taxon>Paenibacillaceae</taxon>
        <taxon>Paenibacillus</taxon>
        <taxon>Paenibacillus sonchi group</taxon>
    </lineage>
</organism>
<dbReference type="GO" id="GO:0031177">
    <property type="term" value="F:phosphopantetheine binding"/>
    <property type="evidence" value="ECO:0007669"/>
    <property type="project" value="InterPro"/>
</dbReference>
<dbReference type="Gene3D" id="3.30.70.3290">
    <property type="match status" value="1"/>
</dbReference>
<dbReference type="Pfam" id="PF08659">
    <property type="entry name" value="KR"/>
    <property type="match status" value="1"/>
</dbReference>
<evidence type="ECO:0000256" key="2">
    <source>
        <dbReference type="ARBA" id="ARBA00022450"/>
    </source>
</evidence>
<dbReference type="Gene3D" id="3.30.559.10">
    <property type="entry name" value="Chloramphenicol acetyltransferase-like domain"/>
    <property type="match status" value="1"/>
</dbReference>
<dbReference type="SMART" id="SM00823">
    <property type="entry name" value="PKS_PP"/>
    <property type="match status" value="2"/>
</dbReference>
<dbReference type="PATRIC" id="fig|483937.3.peg.1819"/>
<dbReference type="Pfam" id="PF14765">
    <property type="entry name" value="PS-DH"/>
    <property type="match status" value="1"/>
</dbReference>
<keyword evidence="3" id="KW-0597">Phosphoprotein</keyword>
<evidence type="ECO:0000259" key="8">
    <source>
        <dbReference type="PROSITE" id="PS50075"/>
    </source>
</evidence>
<dbReference type="Gene3D" id="3.40.366.10">
    <property type="entry name" value="Malonyl-Coenzyme A Acyl Carrier Protein, domain 2"/>
    <property type="match status" value="1"/>
</dbReference>
<dbReference type="CDD" id="cd08953">
    <property type="entry name" value="KR_2_SDR_x"/>
    <property type="match status" value="1"/>
</dbReference>
<dbReference type="InterPro" id="IPR020845">
    <property type="entry name" value="AMP-binding_CS"/>
</dbReference>
<dbReference type="SMART" id="SM00826">
    <property type="entry name" value="PKS_DH"/>
    <property type="match status" value="1"/>
</dbReference>
<dbReference type="InterPro" id="IPR023213">
    <property type="entry name" value="CAT-like_dom_sf"/>
</dbReference>
<dbReference type="Gene3D" id="3.30.300.30">
    <property type="match status" value="1"/>
</dbReference>
<dbReference type="Gene3D" id="1.10.1240.100">
    <property type="match status" value="1"/>
</dbReference>
<dbReference type="Pfam" id="PF00550">
    <property type="entry name" value="PP-binding"/>
    <property type="match status" value="2"/>
</dbReference>
<dbReference type="Gene3D" id="3.40.47.10">
    <property type="match status" value="1"/>
</dbReference>
<dbReference type="InterPro" id="IPR001227">
    <property type="entry name" value="Ac_transferase_dom_sf"/>
</dbReference>
<dbReference type="GO" id="GO:0004315">
    <property type="term" value="F:3-oxoacyl-[acyl-carrier-protein] synthase activity"/>
    <property type="evidence" value="ECO:0007669"/>
    <property type="project" value="InterPro"/>
</dbReference>
<dbReference type="RefSeq" id="WP_060863316.1">
    <property type="nucleotide sequence ID" value="NZ_LIRB01000148.1"/>
</dbReference>
<dbReference type="Gene3D" id="1.10.1200.10">
    <property type="entry name" value="ACP-like"/>
    <property type="match status" value="2"/>
</dbReference>
<sequence>MSYQNSGQMYTGLEIAVIGLDCKFPQAADAGQFWNNLKHGVEGIQFFSDEEMIQSGIDPALCNDPNYVKSRGILEDIEYFDASFFDYTPFEATVLDPQVRIFHECVMNALDNAGYNPDTYKGQIGLYAGSTENANWQLRQLLADEHPTFNMSFREYLCTSVSYKLRLRGPSVTVLSACSTSLVAVHLASQALLNGECNIALAGGVHLSLPSKKGYYYVEDLIYSADGHCRTFDAASQGTLISDGAGVVVLKTLQDAIQDRDHIYAVIKGSAVNNDGNRKAGFSAPSINGQREVIEAALQMAEVEAESITMVEAHGTGTKIGDSIEIEALKRAYGTGRKAYCAIGSVKSNIGHLNEAAGIAGLIKTILSIEHRQIPPTINFNNPNPKIEFENTPFYVNNALADWTTAGTALRAAVSSFGIGGTNAHVILEEPPPLEPATEEKAPRLFVFSAKTPTAVQEQISRFKQHLKSCPQLSLSDAAYTLQAGRRAMPNRAYIVAGSHQELASKLEDKNVTVQSVDKSECAVLYVLPDIDGNIQAVQQAVSLYESHPVFRQAADTAMGKLGAHSGIDFRTLFLQGEKNQLQREAIHFLFVYAVASIMLQCNHKPLGLLGIKRGSLAAAAVTEAVALQHSFTACMDRESTAITDHPIHNPRVPMFSAASGGKLSLEELKEPDFWSNVRNSSFSLTTGMVNLVNTPKTLVAYIGTEVHELMKAIDEPRSKLISFNPGADGISADGCFQQWIGRLWSAGLGIRWEALEKAGNKGRIPLPAYPFERNRYFLDEDPAQLGQSLLQQVKGQTGQQKSAADCCYTATWKKAALSSVRSRKGTKPSAIIVHDVALDERTIEICSRYFDHPVFVAKACSPVTAGGATIQLENSSKHAYCQMIQAYQKQTKAFPQNILYFALSDQGMESWDHGQEDFMLQETYYGLLSLVQAIDECSANGMLQLNVVTNHLFDVLGNEEINPWNATLLGLIRGIPLEFPGLQCQLIEIADQEQLRLSAAADILFREAESSRDEIVAIRGNSKWLPMYEPLEPGPDTMPVLSDQGVYLITGGSGGIGMELAEYLSRNCNASLVLLVRSAFPARSQWESWLREQAKHDPVSEKIRRIQTMEQRGTQVYVYQSDVSDFNRLADTIQQVEQEIGRIQGVIHAAGLPGGGFIQQQSKETADPVILTKALGCMHLNQILQDHPLDFFAVCSSVSTLFPIIGQSDYNAANAFVDAYAEYWNRFGKHWITSIKWDVWKDVGMAVNAGTAPAPRKELAHPLFDSCLHLRERDIFHSKLSLRKHWVLQDHRTEEYGVLSGTAVLEMVREAVESTRLKKPFLLRNVQFHTPILVQAEEEKEIVLILTKDNEFTMYGRLPEEASWVPHVTGRMGSVEPQDNTVDLERLKARCSQQNTIYTEADNHKHGGHLSFGRRWRNIRQVMAGNQEGLAIIELPEEYQGDLEDYHLHPGLLDSATSFLLGFMNQTNLYIPLSYESLAVYGELTSRVYSYSKYLDSSLPQEELASFDIQIMDEQGSVIIDIRNYTMVAVSDALTSRISTNHGKPQHAAIDIDHLLAPSPAGNAAAVTGILPEQGRDIFGRALAAEAATIIVSAAPLETRLRGDKSTGQPGKNGPEPVTRKSQGKRPELPVAYVPAGTDTEKKLCAIYENHLGFQPIGIEDDFFELSGDSLKAIHVISSIRKQFDCSLTLTDFFQNKTIKSVARFIRNASRANERQIAPVNPKSRYPASLAQKRIFFLQGLMPDTVGYNESTSVLLEGNINAGRIEEIFAQIINRHESLRTSFRAEDGGIVQIIHPHVDFKLIRTVVKEHGVEEAVERFIQPFDLARAPLIRVGLLQAGEQQSILVVDMHHIIADGTSVNLLVKDFADLYMGKILPPLAIQYKDYAEWQQGFITSEAYRSKEAYWLEKLAGPLPVLTLPTDYPRPAALSFQGGRITLELGRPSSERIKKFSQEQQVTWFMTMLAAYYALLARLSGESDILIGIPQAGRNHEDVQEMVGMFVNSLVLRNQPERDKPFLAFLQEVRASLLEALENQDFQIEMIVDQLDYKRDPGRTFLYDTIFNYQSMKNQTETEASYLHDMKLSPYPMTSKTTKADLNIHLYEVPSGIYVECFYRTDLFKRETVQYIFEEYRRLIVALPEQAGRTIGELPVFRQNDIPPAGGNVSPPVRFQAFHYNDPAENLVQRFEKQVAAYPAHTAVKYREESLNYRQLNEQANRIARRIWELKEQESVERPVALLFGNTIEMVVALAGAIKAGIPFVPLDRSAPVQRLIHMVNDAQATLILTDSENKPIARELAERVHAKVTIVNTAEGLSGVSAENPSFYPDGDQTAFILYTSGSSGIPKGVVQSYRNIAYYIAQFTHSLAVNHQDRMALLTTYSHAIGILDILASLLNGATLHLCDLKLDASIQRLSSWLNSEGITLYHSVPSVFRFLMKNLPGDVKLPSLRMILLGGEVVTRADFELYKKNCAEHCLFVNFLGCSELMVISFYMLDKESEVNHAKLPAGYAVDGIDVRIVDEKGGEAGIFEVGQLVYQSEYLSPGYWNQAGATESVFASGPDSGAKRLYRSGDYGRLLPNGCLEYHGRNDAQLKIRGYRVDLNEIESTLDHLPFIQQSIVTAMLDQEGEQAIAAYYVLKEPAAEKEIIRLLREQLPAYLIPRYWIELKSFPMTGPNKVDRKALPAPDAIPSKDLRHEYVPPRNEMENMLARLWEEVLGIQHIGVDDGFFEIGGHSLLLMQVQNNLEKELKLTVEMGDLFKYPTISSLASFLKDKHNHNDYLNQSKQRGELRRSLMGNRRKGELNNE</sequence>
<dbReference type="CDD" id="cd19531">
    <property type="entry name" value="LCL_NRPS-like"/>
    <property type="match status" value="1"/>
</dbReference>
<evidence type="ECO:0000313" key="12">
    <source>
        <dbReference type="Proteomes" id="UP000070475"/>
    </source>
</evidence>
<protein>
    <submittedName>
        <fullName evidence="11">Beta-ketoacyl synthase</fullName>
    </submittedName>
</protein>
<keyword evidence="12" id="KW-1185">Reference proteome</keyword>
<proteinExistence type="predicted"/>
<reference evidence="11 12" key="1">
    <citation type="submission" date="2015-08" db="EMBL/GenBank/DDBJ databases">
        <title>Genomes of Paenibacillus riograndensis.</title>
        <authorList>
            <person name="Sant'Anna F.H."/>
            <person name="Souza R."/>
            <person name="Ambrosini A."/>
            <person name="Bach E."/>
            <person name="Fernandes G."/>
            <person name="Balsanelli E."/>
            <person name="Baura V.A."/>
            <person name="Pedrosa F.O."/>
            <person name="Souza E.M."/>
            <person name="Passaglia L."/>
        </authorList>
    </citation>
    <scope>NUCLEOTIDE SEQUENCE [LARGE SCALE GENOMIC DNA]</scope>
    <source>
        <strain evidence="11 12">CAS34</strain>
    </source>
</reference>
<dbReference type="InterPro" id="IPR001242">
    <property type="entry name" value="Condensation_dom"/>
</dbReference>
<dbReference type="Pfam" id="PF00668">
    <property type="entry name" value="Condensation"/>
    <property type="match status" value="1"/>
</dbReference>
<evidence type="ECO:0000256" key="5">
    <source>
        <dbReference type="PROSITE-ProRule" id="PRU01363"/>
    </source>
</evidence>
<dbReference type="CDD" id="cd05930">
    <property type="entry name" value="A_NRPS"/>
    <property type="match status" value="1"/>
</dbReference>
<evidence type="ECO:0000256" key="7">
    <source>
        <dbReference type="SAM" id="MobiDB-lite"/>
    </source>
</evidence>
<keyword evidence="2" id="KW-0596">Phosphopantetheine</keyword>
<dbReference type="InterPro" id="IPR049900">
    <property type="entry name" value="PKS_mFAS_DH"/>
</dbReference>
<name>A0A132TGR5_9BACL</name>
<comment type="caution">
    <text evidence="11">The sequence shown here is derived from an EMBL/GenBank/DDBJ whole genome shotgun (WGS) entry which is preliminary data.</text>
</comment>
<dbReference type="InterPro" id="IPR020841">
    <property type="entry name" value="PKS_Beta-ketoAc_synthase_dom"/>
</dbReference>
<dbReference type="SMART" id="SM00822">
    <property type="entry name" value="PKS_KR"/>
    <property type="match status" value="1"/>
</dbReference>
<dbReference type="InterPro" id="IPR013968">
    <property type="entry name" value="PKS_KR"/>
</dbReference>
<dbReference type="InterPro" id="IPR014030">
    <property type="entry name" value="Ketoacyl_synth_N"/>
</dbReference>
<dbReference type="Proteomes" id="UP000070475">
    <property type="component" value="Unassembled WGS sequence"/>
</dbReference>
<dbReference type="InterPro" id="IPR036736">
    <property type="entry name" value="ACP-like_sf"/>
</dbReference>
<dbReference type="CDD" id="cd00833">
    <property type="entry name" value="PKS"/>
    <property type="match status" value="1"/>
</dbReference>
<dbReference type="InterPro" id="IPR045851">
    <property type="entry name" value="AMP-bd_C_sf"/>
</dbReference>
<dbReference type="PANTHER" id="PTHR43775:SF51">
    <property type="entry name" value="INACTIVE PHENOLPHTHIOCEROL SYNTHESIS POLYKETIDE SYNTHASE TYPE I PKS1-RELATED"/>
    <property type="match status" value="1"/>
</dbReference>
<feature type="domain" description="Carrier" evidence="8">
    <location>
        <begin position="1636"/>
        <end position="1711"/>
    </location>
</feature>
<dbReference type="InterPro" id="IPR020806">
    <property type="entry name" value="PKS_PP-bd"/>
</dbReference>
<feature type="coiled-coil region" evidence="6">
    <location>
        <begin position="2201"/>
        <end position="2228"/>
    </location>
</feature>
<evidence type="ECO:0000259" key="9">
    <source>
        <dbReference type="PROSITE" id="PS52004"/>
    </source>
</evidence>
<comment type="cofactor">
    <cofactor evidence="1">
        <name>pantetheine 4'-phosphate</name>
        <dbReference type="ChEBI" id="CHEBI:47942"/>
    </cofactor>
</comment>
<dbReference type="SUPFAM" id="SSF51735">
    <property type="entry name" value="NAD(P)-binding Rossmann-fold domains"/>
    <property type="match status" value="2"/>
</dbReference>
<dbReference type="Gene3D" id="3.30.559.30">
    <property type="entry name" value="Nonribosomal peptide synthetase, condensation domain"/>
    <property type="match status" value="1"/>
</dbReference>
<feature type="region of interest" description="Disordered" evidence="7">
    <location>
        <begin position="1602"/>
        <end position="1630"/>
    </location>
</feature>
<dbReference type="PROSITE" id="PS50075">
    <property type="entry name" value="CARRIER"/>
    <property type="match status" value="2"/>
</dbReference>
<dbReference type="InterPro" id="IPR032821">
    <property type="entry name" value="PKS_assoc"/>
</dbReference>
<dbReference type="Gene3D" id="3.40.50.720">
    <property type="entry name" value="NAD(P)-binding Rossmann-like Domain"/>
    <property type="match status" value="1"/>
</dbReference>
<dbReference type="InterPro" id="IPR000873">
    <property type="entry name" value="AMP-dep_synth/lig_dom"/>
</dbReference>
<dbReference type="InterPro" id="IPR057326">
    <property type="entry name" value="KR_dom"/>
</dbReference>
<dbReference type="SUPFAM" id="SSF47336">
    <property type="entry name" value="ACP-like"/>
    <property type="match status" value="2"/>
</dbReference>
<dbReference type="InterPro" id="IPR049552">
    <property type="entry name" value="PKS_DH_N"/>
</dbReference>
<dbReference type="SUPFAM" id="SSF56801">
    <property type="entry name" value="Acetyl-CoA synthetase-like"/>
    <property type="match status" value="1"/>
</dbReference>
<evidence type="ECO:0000256" key="3">
    <source>
        <dbReference type="ARBA" id="ARBA00022553"/>
    </source>
</evidence>
<dbReference type="FunFam" id="1.10.1200.10:FF:000005">
    <property type="entry name" value="Nonribosomal peptide synthetase 1"/>
    <property type="match status" value="2"/>
</dbReference>
<dbReference type="OrthoDB" id="9757771at2"/>
<dbReference type="GO" id="GO:0004312">
    <property type="term" value="F:fatty acid synthase activity"/>
    <property type="evidence" value="ECO:0007669"/>
    <property type="project" value="TreeGrafter"/>
</dbReference>
<dbReference type="Pfam" id="PF21089">
    <property type="entry name" value="PKS_DH_N"/>
    <property type="match status" value="1"/>
</dbReference>
<dbReference type="InterPro" id="IPR014031">
    <property type="entry name" value="Ketoacyl_synth_C"/>
</dbReference>
<feature type="domain" description="Carrier" evidence="8">
    <location>
        <begin position="2696"/>
        <end position="2771"/>
    </location>
</feature>
<dbReference type="Pfam" id="PF00501">
    <property type="entry name" value="AMP-binding"/>
    <property type="match status" value="1"/>
</dbReference>
<dbReference type="Pfam" id="PF00109">
    <property type="entry name" value="ketoacyl-synt"/>
    <property type="match status" value="1"/>
</dbReference>
<evidence type="ECO:0000259" key="10">
    <source>
        <dbReference type="PROSITE" id="PS52019"/>
    </source>
</evidence>
<dbReference type="GO" id="GO:0006633">
    <property type="term" value="P:fatty acid biosynthetic process"/>
    <property type="evidence" value="ECO:0007669"/>
    <property type="project" value="InterPro"/>
</dbReference>
<dbReference type="Pfam" id="PF16197">
    <property type="entry name" value="KAsynt_C_assoc"/>
    <property type="match status" value="1"/>
</dbReference>
<gene>
    <name evidence="11" type="ORF">AMQ84_29450</name>
</gene>
<dbReference type="InterPro" id="IPR049551">
    <property type="entry name" value="PKS_DH_C"/>
</dbReference>
<feature type="region of interest" description="C-terminal hotdog fold" evidence="5">
    <location>
        <begin position="1390"/>
        <end position="1537"/>
    </location>
</feature>
<feature type="domain" description="Ketosynthase family 3 (KS3)" evidence="9">
    <location>
        <begin position="12"/>
        <end position="430"/>
    </location>
</feature>
<dbReference type="InterPro" id="IPR009081">
    <property type="entry name" value="PP-bd_ACP"/>
</dbReference>
<dbReference type="InterPro" id="IPR042104">
    <property type="entry name" value="PKS_dehydratase_sf"/>
</dbReference>
<dbReference type="InterPro" id="IPR018201">
    <property type="entry name" value="Ketoacyl_synth_AS"/>
</dbReference>
<dbReference type="PROSITE" id="PS52019">
    <property type="entry name" value="PKS_MFAS_DH"/>
    <property type="match status" value="1"/>
</dbReference>
<dbReference type="InterPro" id="IPR025110">
    <property type="entry name" value="AMP-bd_C"/>
</dbReference>
<dbReference type="InterPro" id="IPR016039">
    <property type="entry name" value="Thiolase-like"/>
</dbReference>
<dbReference type="InterPro" id="IPR020807">
    <property type="entry name" value="PKS_DH"/>
</dbReference>
<evidence type="ECO:0000313" key="11">
    <source>
        <dbReference type="EMBL" id="KWX70216.1"/>
    </source>
</evidence>
<dbReference type="PROSITE" id="PS52004">
    <property type="entry name" value="KS3_2"/>
    <property type="match status" value="1"/>
</dbReference>